<dbReference type="SFLD" id="SFLDS00029">
    <property type="entry name" value="Radical_SAM"/>
    <property type="match status" value="1"/>
</dbReference>
<dbReference type="InterPro" id="IPR058240">
    <property type="entry name" value="rSAM_sf"/>
</dbReference>
<dbReference type="EMBL" id="JAUFPN010000059">
    <property type="protein sequence ID" value="MDN3564050.1"/>
    <property type="molecule type" value="Genomic_DNA"/>
</dbReference>
<keyword evidence="2" id="KW-0949">S-adenosyl-L-methionine</keyword>
<dbReference type="PANTHER" id="PTHR11228:SF7">
    <property type="entry name" value="PQQA PEPTIDE CYCLASE"/>
    <property type="match status" value="1"/>
</dbReference>
<proteinExistence type="predicted"/>
<protein>
    <submittedName>
        <fullName evidence="7">Radical SAM protein</fullName>
    </submittedName>
</protein>
<dbReference type="PANTHER" id="PTHR11228">
    <property type="entry name" value="RADICAL SAM DOMAIN PROTEIN"/>
    <property type="match status" value="1"/>
</dbReference>
<dbReference type="Proteomes" id="UP001529369">
    <property type="component" value="Unassembled WGS sequence"/>
</dbReference>
<evidence type="ECO:0000313" key="8">
    <source>
        <dbReference type="Proteomes" id="UP001529369"/>
    </source>
</evidence>
<evidence type="ECO:0000313" key="7">
    <source>
        <dbReference type="EMBL" id="MDN3564050.1"/>
    </source>
</evidence>
<dbReference type="SFLD" id="SFLDG01067">
    <property type="entry name" value="SPASM/twitch_domain_containing"/>
    <property type="match status" value="1"/>
</dbReference>
<organism evidence="7 8">
    <name type="scientific">Paeniroseomonas aquatica</name>
    <dbReference type="NCBI Taxonomy" id="373043"/>
    <lineage>
        <taxon>Bacteria</taxon>
        <taxon>Pseudomonadati</taxon>
        <taxon>Pseudomonadota</taxon>
        <taxon>Alphaproteobacteria</taxon>
        <taxon>Acetobacterales</taxon>
        <taxon>Acetobacteraceae</taxon>
        <taxon>Paeniroseomonas</taxon>
    </lineage>
</organism>
<evidence type="ECO:0000256" key="5">
    <source>
        <dbReference type="ARBA" id="ARBA00023014"/>
    </source>
</evidence>
<evidence type="ECO:0000256" key="1">
    <source>
        <dbReference type="ARBA" id="ARBA00001966"/>
    </source>
</evidence>
<keyword evidence="5" id="KW-0411">Iron-sulfur</keyword>
<comment type="caution">
    <text evidence="7">The sequence shown here is derived from an EMBL/GenBank/DDBJ whole genome shotgun (WGS) entry which is preliminary data.</text>
</comment>
<evidence type="ECO:0000256" key="3">
    <source>
        <dbReference type="ARBA" id="ARBA00022723"/>
    </source>
</evidence>
<name>A0ABT8A2X3_9PROT</name>
<dbReference type="RefSeq" id="WP_290315840.1">
    <property type="nucleotide sequence ID" value="NZ_JAUFPN010000059.1"/>
</dbReference>
<accession>A0ABT8A2X3</accession>
<evidence type="ECO:0000256" key="4">
    <source>
        <dbReference type="ARBA" id="ARBA00023004"/>
    </source>
</evidence>
<evidence type="ECO:0000256" key="2">
    <source>
        <dbReference type="ARBA" id="ARBA00022691"/>
    </source>
</evidence>
<gene>
    <name evidence="7" type="ORF">QWZ14_06620</name>
</gene>
<reference evidence="8" key="1">
    <citation type="journal article" date="2019" name="Int. J. Syst. Evol. Microbiol.">
        <title>The Global Catalogue of Microorganisms (GCM) 10K type strain sequencing project: providing services to taxonomists for standard genome sequencing and annotation.</title>
        <authorList>
            <consortium name="The Broad Institute Genomics Platform"/>
            <consortium name="The Broad Institute Genome Sequencing Center for Infectious Disease"/>
            <person name="Wu L."/>
            <person name="Ma J."/>
        </authorList>
    </citation>
    <scope>NUCLEOTIDE SEQUENCE [LARGE SCALE GENOMIC DNA]</scope>
    <source>
        <strain evidence="8">CECT 7131</strain>
    </source>
</reference>
<dbReference type="InterPro" id="IPR050377">
    <property type="entry name" value="Radical_SAM_PqqE_MftC-like"/>
</dbReference>
<dbReference type="Gene3D" id="3.20.20.70">
    <property type="entry name" value="Aldolase class I"/>
    <property type="match status" value="1"/>
</dbReference>
<comment type="cofactor">
    <cofactor evidence="1">
        <name>[4Fe-4S] cluster</name>
        <dbReference type="ChEBI" id="CHEBI:49883"/>
    </cofactor>
</comment>
<dbReference type="CDD" id="cd01335">
    <property type="entry name" value="Radical_SAM"/>
    <property type="match status" value="1"/>
</dbReference>
<keyword evidence="8" id="KW-1185">Reference proteome</keyword>
<dbReference type="InterPro" id="IPR013785">
    <property type="entry name" value="Aldolase_TIM"/>
</dbReference>
<dbReference type="Pfam" id="PF04055">
    <property type="entry name" value="Radical_SAM"/>
    <property type="match status" value="1"/>
</dbReference>
<keyword evidence="3" id="KW-0479">Metal-binding</keyword>
<keyword evidence="4" id="KW-0408">Iron</keyword>
<evidence type="ECO:0000259" key="6">
    <source>
        <dbReference type="PROSITE" id="PS51918"/>
    </source>
</evidence>
<sequence length="396" mass="43182">MASKATDAMTADLAPLVMDTATAPAKARDPRTAGVMDLLRLIPQGGPAICNFSVTNMCNATCDFCNFAHNKGFVKHRSWLGADLFPKALAHMREKGNVRFATFMGGEPLLHPRIIEMVREATAQGVQPTMVTNGWLLPPKVDAIAASGITTIFISIDSEHAHLHEENRGLKGVCARIKDANTRLSAKGVTPIASVAMTRLVKDYEALGHFLKELGFAAVTFSYPRKAALGSSSLVYSEDSDLVDMSRDELLTAFAGVERARAVIPVHNPRAAIADMRRRLTGEGERFTCHAGYKYFYLDWNYDLWRCEDWKAPISKVWDFTPEKVMRDPCQACTTDCYRDASIMLHFSISIGDAFARFKEGKIGAGLAALADGRNLGSLGAVIGHGARLAKLAGRS</sequence>
<feature type="domain" description="Radical SAM core" evidence="6">
    <location>
        <begin position="44"/>
        <end position="270"/>
    </location>
</feature>
<dbReference type="InterPro" id="IPR007197">
    <property type="entry name" value="rSAM"/>
</dbReference>
<dbReference type="PROSITE" id="PS51918">
    <property type="entry name" value="RADICAL_SAM"/>
    <property type="match status" value="1"/>
</dbReference>
<dbReference type="SUPFAM" id="SSF102114">
    <property type="entry name" value="Radical SAM enzymes"/>
    <property type="match status" value="1"/>
</dbReference>